<keyword evidence="4" id="KW-1185">Reference proteome</keyword>
<keyword evidence="1" id="KW-1188">Viral release from host cell</keyword>
<dbReference type="PANTHER" id="PTHR37813:SF1">
    <property type="entry name" value="FELS-2 PROPHAGE PROTEIN"/>
    <property type="match status" value="1"/>
</dbReference>
<proteinExistence type="predicted"/>
<protein>
    <submittedName>
        <fullName evidence="3">Phage tail tape measure protein</fullName>
    </submittedName>
</protein>
<dbReference type="Proteomes" id="UP001499979">
    <property type="component" value="Unassembled WGS sequence"/>
</dbReference>
<name>A0ABN1ULV9_9ACTN</name>
<sequence>MVDRSVVYRFVGDFKSLSAGLATAGRNVAELGTKMTALDRNGAKMRAGLTAVGSTAGKVGLVAAAGVGVFIASAARFDKSMSAVQAATHETAGNMEFLRAAAIKAGADTVYSATEAAGAIEELAKAGVSTQDILSGGLSGALSLAAAGGLEVADAAGIAAIAMQQFGLSGAQIPHVADLLAAGAGKAMGSVSDLGMALKQSGLVASQAGLSIEETTGALAAMASAGLLGSDAGTSLKQAILSLESPTTKAQGVLEQYGISIYDANGQMRSMTNIAGQLQAAFKGKSDAERNAALATIFGSDAIRVANVLYQQGAEGIQDWITKVNDQGAAAETAGKRLDNLAGDIEQLKGSLETMFIGTGEGAQGPLRKLTQGLTDNINAFNDLPGPAHDATLALAGLTAVLGGGVWTTGKVVSGISSTSEALTNLGVSSERAEKSSRLLFRGLGTAAGLGLFALGAENASTAVGALETALGGALTGFSLGGPWGAAIGGATGLLGGFATANRDAAANVDALTASLDQQTGALTENTRTTIANILEKEGSLKAARELGIGLDLITDATLGNAQAMAQLEQIHAAWVDSLHTGSQESKDAAYDQWGAWQTLLKGMGEGTHDLEEARAGQSRLSEATDKTTGSTKTYGVAARQSAQASKQEAAAVADATKAMEEKRSATLAAFDAETSYRQALKDATEQGKKSNAGIKGTTDEALANRAALSQLAAAWNNQSAAVRNNEQRFKAARQAFIQTAQAMGVSEAAAKSLADRVLEIPKSRVIETDVKTSKALSAIDRLKLSLAQVKSKDVEVRVHYTAIGNKMAALAASGAIPTPGHATGGYITGPGTKTSDSIPALLSNGEYVVRASAVDQYGIELFNALNAQKLAAGGIVSRDALTLAAGGTVTTLGPCAVPAELIGAAA</sequence>
<dbReference type="Pfam" id="PF10145">
    <property type="entry name" value="PhageMin_Tail"/>
    <property type="match status" value="1"/>
</dbReference>
<accession>A0ABN1ULV9</accession>
<evidence type="ECO:0000313" key="4">
    <source>
        <dbReference type="Proteomes" id="UP001499979"/>
    </source>
</evidence>
<evidence type="ECO:0000256" key="1">
    <source>
        <dbReference type="ARBA" id="ARBA00022612"/>
    </source>
</evidence>
<reference evidence="3 4" key="1">
    <citation type="journal article" date="2019" name="Int. J. Syst. Evol. Microbiol.">
        <title>The Global Catalogue of Microorganisms (GCM) 10K type strain sequencing project: providing services to taxonomists for standard genome sequencing and annotation.</title>
        <authorList>
            <consortium name="The Broad Institute Genomics Platform"/>
            <consortium name="The Broad Institute Genome Sequencing Center for Infectious Disease"/>
            <person name="Wu L."/>
            <person name="Ma J."/>
        </authorList>
    </citation>
    <scope>NUCLEOTIDE SEQUENCE [LARGE SCALE GENOMIC DNA]</scope>
    <source>
        <strain evidence="3 4">JCM 11813</strain>
    </source>
</reference>
<gene>
    <name evidence="3" type="ORF">GCM10009606_36460</name>
</gene>
<evidence type="ECO:0000259" key="2">
    <source>
        <dbReference type="Pfam" id="PF10145"/>
    </source>
</evidence>
<evidence type="ECO:0000313" key="3">
    <source>
        <dbReference type="EMBL" id="GAA1154962.1"/>
    </source>
</evidence>
<comment type="caution">
    <text evidence="3">The sequence shown here is derived from an EMBL/GenBank/DDBJ whole genome shotgun (WGS) entry which is preliminary data.</text>
</comment>
<feature type="domain" description="Phage tail tape measure protein" evidence="2">
    <location>
        <begin position="100"/>
        <end position="299"/>
    </location>
</feature>
<dbReference type="EMBL" id="BAAAJE010000020">
    <property type="protein sequence ID" value="GAA1154962.1"/>
    <property type="molecule type" value="Genomic_DNA"/>
</dbReference>
<dbReference type="NCBIfam" id="TIGR01760">
    <property type="entry name" value="tape_meas_TP901"/>
    <property type="match status" value="1"/>
</dbReference>
<dbReference type="InterPro" id="IPR010090">
    <property type="entry name" value="Phage_tape_meas"/>
</dbReference>
<dbReference type="PANTHER" id="PTHR37813">
    <property type="entry name" value="FELS-2 PROPHAGE PROTEIN"/>
    <property type="match status" value="1"/>
</dbReference>
<organism evidence="3 4">
    <name type="scientific">Nocardioides aquiterrae</name>
    <dbReference type="NCBI Taxonomy" id="203799"/>
    <lineage>
        <taxon>Bacteria</taxon>
        <taxon>Bacillati</taxon>
        <taxon>Actinomycetota</taxon>
        <taxon>Actinomycetes</taxon>
        <taxon>Propionibacteriales</taxon>
        <taxon>Nocardioidaceae</taxon>
        <taxon>Nocardioides</taxon>
    </lineage>
</organism>